<accession>A0A8S4FUW8</accession>
<feature type="region of interest" description="Disordered" evidence="1">
    <location>
        <begin position="1"/>
        <end position="53"/>
    </location>
</feature>
<gene>
    <name evidence="2" type="ORF">PLXY2_LOCUS10796</name>
</gene>
<comment type="caution">
    <text evidence="2">The sequence shown here is derived from an EMBL/GenBank/DDBJ whole genome shotgun (WGS) entry which is preliminary data.</text>
</comment>
<name>A0A8S4FUW8_PLUXY</name>
<feature type="compositionally biased region" description="Basic and acidic residues" evidence="1">
    <location>
        <begin position="10"/>
        <end position="30"/>
    </location>
</feature>
<evidence type="ECO:0000313" key="3">
    <source>
        <dbReference type="Proteomes" id="UP000653454"/>
    </source>
</evidence>
<keyword evidence="3" id="KW-1185">Reference proteome</keyword>
<proteinExistence type="predicted"/>
<evidence type="ECO:0000256" key="1">
    <source>
        <dbReference type="SAM" id="MobiDB-lite"/>
    </source>
</evidence>
<dbReference type="AlphaFoldDB" id="A0A8S4FUW8"/>
<protein>
    <submittedName>
        <fullName evidence="2">(diamondback moth) hypothetical protein</fullName>
    </submittedName>
</protein>
<evidence type="ECO:0000313" key="2">
    <source>
        <dbReference type="EMBL" id="CAG9132523.1"/>
    </source>
</evidence>
<dbReference type="EMBL" id="CAJHNJ030000050">
    <property type="protein sequence ID" value="CAG9132523.1"/>
    <property type="molecule type" value="Genomic_DNA"/>
</dbReference>
<organism evidence="2 3">
    <name type="scientific">Plutella xylostella</name>
    <name type="common">Diamondback moth</name>
    <name type="synonym">Plutella maculipennis</name>
    <dbReference type="NCBI Taxonomy" id="51655"/>
    <lineage>
        <taxon>Eukaryota</taxon>
        <taxon>Metazoa</taxon>
        <taxon>Ecdysozoa</taxon>
        <taxon>Arthropoda</taxon>
        <taxon>Hexapoda</taxon>
        <taxon>Insecta</taxon>
        <taxon>Pterygota</taxon>
        <taxon>Neoptera</taxon>
        <taxon>Endopterygota</taxon>
        <taxon>Lepidoptera</taxon>
        <taxon>Glossata</taxon>
        <taxon>Ditrysia</taxon>
        <taxon>Yponomeutoidea</taxon>
        <taxon>Plutellidae</taxon>
        <taxon>Plutella</taxon>
    </lineage>
</organism>
<dbReference type="Proteomes" id="UP000653454">
    <property type="component" value="Unassembled WGS sequence"/>
</dbReference>
<reference evidence="2" key="1">
    <citation type="submission" date="2020-11" db="EMBL/GenBank/DDBJ databases">
        <authorList>
            <person name="Whiteford S."/>
        </authorList>
    </citation>
    <scope>NUCLEOTIDE SEQUENCE</scope>
</reference>
<feature type="compositionally biased region" description="Low complexity" evidence="1">
    <location>
        <begin position="37"/>
        <end position="53"/>
    </location>
</feature>
<sequence length="129" mass="14432">MAENGLVQPKDPEKETNQTIDHQDEKEETKNGGFLLSVDSSDGGNTDSSNVNGIKMADMKQNGDANPMMLLGVPRTGHRLSIMEMESARERQRVSLLKQCSAILRQGEEQKYTKESLHKTFQDEVSDCF</sequence>